<comment type="caution">
    <text evidence="2">The sequence shown here is derived from an EMBL/GenBank/DDBJ whole genome shotgun (WGS) entry which is preliminary data.</text>
</comment>
<dbReference type="EMBL" id="BOPD01000034">
    <property type="protein sequence ID" value="GIJ35700.1"/>
    <property type="molecule type" value="Genomic_DNA"/>
</dbReference>
<protein>
    <submittedName>
        <fullName evidence="2">Uncharacterized protein</fullName>
    </submittedName>
</protein>
<sequence length="73" mass="7356">MTAGSAWPSVSLTASANACHASANSRIRSSSPLGQASPALTQQMASQTHAYSPSEFLGLGIATPEAPLSDVDP</sequence>
<name>A0A9W5UXY3_9ACTN</name>
<evidence type="ECO:0000313" key="2">
    <source>
        <dbReference type="EMBL" id="GIJ35700.1"/>
    </source>
</evidence>
<dbReference type="Proteomes" id="UP000607311">
    <property type="component" value="Unassembled WGS sequence"/>
</dbReference>
<proteinExistence type="predicted"/>
<dbReference type="AlphaFoldDB" id="A0A9W5UXY3"/>
<evidence type="ECO:0000256" key="1">
    <source>
        <dbReference type="SAM" id="MobiDB-lite"/>
    </source>
</evidence>
<accession>A0A9W5UXY3</accession>
<gene>
    <name evidence="2" type="ORF">Vse01_48480</name>
</gene>
<evidence type="ECO:0000313" key="3">
    <source>
        <dbReference type="Proteomes" id="UP000607311"/>
    </source>
</evidence>
<feature type="compositionally biased region" description="Polar residues" evidence="1">
    <location>
        <begin position="26"/>
        <end position="47"/>
    </location>
</feature>
<keyword evidence="3" id="KW-1185">Reference proteome</keyword>
<feature type="region of interest" description="Disordered" evidence="1">
    <location>
        <begin position="21"/>
        <end position="47"/>
    </location>
</feature>
<reference evidence="2" key="1">
    <citation type="submission" date="2021-01" db="EMBL/GenBank/DDBJ databases">
        <title>Whole genome shotgun sequence of Verrucosispora sediminis NBRC 107745.</title>
        <authorList>
            <person name="Komaki H."/>
            <person name="Tamura T."/>
        </authorList>
    </citation>
    <scope>NUCLEOTIDE SEQUENCE</scope>
    <source>
        <strain evidence="2">NBRC 107745</strain>
    </source>
</reference>
<organism evidence="2 3">
    <name type="scientific">Micromonospora sediminimaris</name>
    <dbReference type="NCBI Taxonomy" id="547162"/>
    <lineage>
        <taxon>Bacteria</taxon>
        <taxon>Bacillati</taxon>
        <taxon>Actinomycetota</taxon>
        <taxon>Actinomycetes</taxon>
        <taxon>Micromonosporales</taxon>
        <taxon>Micromonosporaceae</taxon>
        <taxon>Micromonospora</taxon>
    </lineage>
</organism>